<comment type="caution">
    <text evidence="1">The sequence shown here is derived from an EMBL/GenBank/DDBJ whole genome shotgun (WGS) entry which is preliminary data.</text>
</comment>
<sequence length="81" mass="8368">MSSPVDLAGARLRECGVRVPPGRAVRGLAVCGLAVRGLVELCGAFSHDEVAALRRLRPELPVGLVGYAGDMTAGLHALFGD</sequence>
<dbReference type="EMBL" id="MEIA01000294">
    <property type="protein sequence ID" value="OJF11637.1"/>
    <property type="molecule type" value="Genomic_DNA"/>
</dbReference>
<evidence type="ECO:0000313" key="2">
    <source>
        <dbReference type="Proteomes" id="UP000182486"/>
    </source>
</evidence>
<gene>
    <name evidence="1" type="ORF">BG844_25180</name>
</gene>
<dbReference type="AlphaFoldDB" id="A0A1K0FFP4"/>
<evidence type="ECO:0000313" key="1">
    <source>
        <dbReference type="EMBL" id="OJF11637.1"/>
    </source>
</evidence>
<accession>A0A1K0FFP4</accession>
<keyword evidence="2" id="KW-1185">Reference proteome</keyword>
<protein>
    <submittedName>
        <fullName evidence="1">Uncharacterized protein</fullName>
    </submittedName>
</protein>
<proteinExistence type="predicted"/>
<name>A0A1K0FFP4_9ACTN</name>
<dbReference type="Proteomes" id="UP000182486">
    <property type="component" value="Unassembled WGS sequence"/>
</dbReference>
<reference evidence="1 2" key="1">
    <citation type="submission" date="2016-09" db="EMBL/GenBank/DDBJ databases">
        <title>Couchioplanes caeruleus draft genome sequence.</title>
        <authorList>
            <person name="Sheehan J."/>
            <person name="Caffrey P."/>
        </authorList>
    </citation>
    <scope>NUCLEOTIDE SEQUENCE [LARGE SCALE GENOMIC DNA]</scope>
    <source>
        <strain evidence="1 2">DSM 43634</strain>
    </source>
</reference>
<organism evidence="1 2">
    <name type="scientific">Couchioplanes caeruleus subsp. caeruleus</name>
    <dbReference type="NCBI Taxonomy" id="56427"/>
    <lineage>
        <taxon>Bacteria</taxon>
        <taxon>Bacillati</taxon>
        <taxon>Actinomycetota</taxon>
        <taxon>Actinomycetes</taxon>
        <taxon>Micromonosporales</taxon>
        <taxon>Micromonosporaceae</taxon>
        <taxon>Couchioplanes</taxon>
    </lineage>
</organism>